<gene>
    <name evidence="2" type="ORF">TRAPUB_14099</name>
</gene>
<evidence type="ECO:0000313" key="3">
    <source>
        <dbReference type="Proteomes" id="UP000184267"/>
    </source>
</evidence>
<keyword evidence="3" id="KW-1185">Reference proteome</keyword>
<protein>
    <recommendedName>
        <fullName evidence="1">Heterokaryon incompatibility domain-containing protein</fullName>
    </recommendedName>
</protein>
<proteinExistence type="predicted"/>
<evidence type="ECO:0000259" key="1">
    <source>
        <dbReference type="Pfam" id="PF06985"/>
    </source>
</evidence>
<dbReference type="PANTHER" id="PTHR33112:SF16">
    <property type="entry name" value="HETEROKARYON INCOMPATIBILITY DOMAIN-CONTAINING PROTEIN"/>
    <property type="match status" value="1"/>
</dbReference>
<accession>A0A1M2VPF4</accession>
<dbReference type="Pfam" id="PF06985">
    <property type="entry name" value="HET"/>
    <property type="match status" value="1"/>
</dbReference>
<feature type="domain" description="Heterokaryon incompatibility" evidence="1">
    <location>
        <begin position="127"/>
        <end position="303"/>
    </location>
</feature>
<dbReference type="AlphaFoldDB" id="A0A1M2VPF4"/>
<name>A0A1M2VPF4_TRAPU</name>
<organism evidence="2 3">
    <name type="scientific">Trametes pubescens</name>
    <name type="common">White-rot fungus</name>
    <dbReference type="NCBI Taxonomy" id="154538"/>
    <lineage>
        <taxon>Eukaryota</taxon>
        <taxon>Fungi</taxon>
        <taxon>Dikarya</taxon>
        <taxon>Basidiomycota</taxon>
        <taxon>Agaricomycotina</taxon>
        <taxon>Agaricomycetes</taxon>
        <taxon>Polyporales</taxon>
        <taxon>Polyporaceae</taxon>
        <taxon>Trametes</taxon>
    </lineage>
</organism>
<dbReference type="PANTHER" id="PTHR33112">
    <property type="entry name" value="DOMAIN PROTEIN, PUTATIVE-RELATED"/>
    <property type="match status" value="1"/>
</dbReference>
<dbReference type="OMA" id="CKIVCEL"/>
<sequence length="627" mass="69905">MEPDSPLRIVVGRLMLGLSGTDDMTPKGTQYLTVWVNDELYFEGYAYTTPDDPAAPYIVGRNPVLEVGSPHAVSLAQACINECVHGHQRCAALSAGTEEPLLPTRLVDCTDPDHPRLVSSDGRRGQYLALSYVWGEAQPHRTVKANLSTYTDGIAFLPKTIRDAISVTNALGFRFLWTDSLCIIQDSDEDKRRELTRMHLIYRYAYVTIIAASAQRVSEGFLQNRPAAPWATRSTTFPCNFTLPFICPLPPSSLAEGTTHLLPAVQQVGTLHITPTSTLTEPYIEQYRPDWEPISSRGWCFQEYLMSPRSLIFTSQTIQFKCLTTMENIGKAVFHYVYEDGSDRLSDVLFLPGPKPMEHGCQEWLDVHVAWLDVVTSYSQRVITVPSDKLVACAAIATEFQRVLRTDYLAGLWRATLLDDLLWSLRGDPQTSRCAEYRAPSWSWASVDEGVCMRGDLWSCASRDGSAVAEVVRCDVTLEDAALPTGQVTDGTLVLRAVLIPCALRPQGSSHCHLLLQAAQQAQRWGADGSNGEVELNMTRLEWARVDNEDDVEIRRLWAVPLAGNKLTELMRGLLVGLVGSNVVESERETRTDIFRRVGWFNVQATKSPILQDVWDGNLPLEEITIV</sequence>
<dbReference type="Proteomes" id="UP000184267">
    <property type="component" value="Unassembled WGS sequence"/>
</dbReference>
<dbReference type="EMBL" id="MNAD01000917">
    <property type="protein sequence ID" value="OJT09436.1"/>
    <property type="molecule type" value="Genomic_DNA"/>
</dbReference>
<comment type="caution">
    <text evidence="2">The sequence shown here is derived from an EMBL/GenBank/DDBJ whole genome shotgun (WGS) entry which is preliminary data.</text>
</comment>
<evidence type="ECO:0000313" key="2">
    <source>
        <dbReference type="EMBL" id="OJT09436.1"/>
    </source>
</evidence>
<dbReference type="InterPro" id="IPR010730">
    <property type="entry name" value="HET"/>
</dbReference>
<reference evidence="2 3" key="1">
    <citation type="submission" date="2016-10" db="EMBL/GenBank/DDBJ databases">
        <title>Genome sequence of the basidiomycete white-rot fungus Trametes pubescens.</title>
        <authorList>
            <person name="Makela M.R."/>
            <person name="Granchi Z."/>
            <person name="Peng M."/>
            <person name="De Vries R.P."/>
            <person name="Grigoriev I."/>
            <person name="Riley R."/>
            <person name="Hilden K."/>
        </authorList>
    </citation>
    <scope>NUCLEOTIDE SEQUENCE [LARGE SCALE GENOMIC DNA]</scope>
    <source>
        <strain evidence="2 3">FBCC735</strain>
    </source>
</reference>
<dbReference type="OrthoDB" id="5125733at2759"/>